<evidence type="ECO:0000313" key="4">
    <source>
        <dbReference type="EMBL" id="KAJ1920955.1"/>
    </source>
</evidence>
<keyword evidence="5" id="KW-1185">Reference proteome</keyword>
<feature type="compositionally biased region" description="Polar residues" evidence="2">
    <location>
        <begin position="11"/>
        <end position="22"/>
    </location>
</feature>
<dbReference type="PANTHER" id="PTHR31560">
    <property type="entry name" value="UPF0652 PROTEIN C16A11.03C-RELATED"/>
    <property type="match status" value="1"/>
</dbReference>
<dbReference type="Pfam" id="PF09418">
    <property type="entry name" value="DUF2009"/>
    <property type="match status" value="1"/>
</dbReference>
<keyword evidence="1" id="KW-0862">Zinc</keyword>
<keyword evidence="1" id="KW-0479">Metal-binding</keyword>
<accession>A0A9W8DSE5</accession>
<dbReference type="Proteomes" id="UP001150538">
    <property type="component" value="Unassembled WGS sequence"/>
</dbReference>
<keyword evidence="1" id="KW-0863">Zinc-finger</keyword>
<dbReference type="EMBL" id="JANBPU010000008">
    <property type="protein sequence ID" value="KAJ1920955.1"/>
    <property type="molecule type" value="Genomic_DNA"/>
</dbReference>
<protein>
    <recommendedName>
        <fullName evidence="3">B box-type domain-containing protein</fullName>
    </recommendedName>
</protein>
<feature type="compositionally biased region" description="Low complexity" evidence="2">
    <location>
        <begin position="34"/>
        <end position="43"/>
    </location>
</feature>
<dbReference type="InterPro" id="IPR018553">
    <property type="entry name" value="E2_Ub-conjug_enz"/>
</dbReference>
<dbReference type="InterPro" id="IPR000315">
    <property type="entry name" value="Znf_B-box"/>
</dbReference>
<reference evidence="4" key="1">
    <citation type="submission" date="2022-07" db="EMBL/GenBank/DDBJ databases">
        <title>Phylogenomic reconstructions and comparative analyses of Kickxellomycotina fungi.</title>
        <authorList>
            <person name="Reynolds N.K."/>
            <person name="Stajich J.E."/>
            <person name="Barry K."/>
            <person name="Grigoriev I.V."/>
            <person name="Crous P."/>
            <person name="Smith M.E."/>
        </authorList>
    </citation>
    <scope>NUCLEOTIDE SEQUENCE</scope>
    <source>
        <strain evidence="4">NBRC 100468</strain>
    </source>
</reference>
<dbReference type="PROSITE" id="PS50119">
    <property type="entry name" value="ZF_BBOX"/>
    <property type="match status" value="1"/>
</dbReference>
<gene>
    <name evidence="4" type="ORF">H4219_001008</name>
</gene>
<evidence type="ECO:0000259" key="3">
    <source>
        <dbReference type="PROSITE" id="PS50119"/>
    </source>
</evidence>
<dbReference type="InterPro" id="IPR057668">
    <property type="entry name" value="E2_Ub-conjug_enz_C"/>
</dbReference>
<feature type="compositionally biased region" description="Polar residues" evidence="2">
    <location>
        <begin position="132"/>
        <end position="146"/>
    </location>
</feature>
<feature type="region of interest" description="Disordered" evidence="2">
    <location>
        <begin position="132"/>
        <end position="169"/>
    </location>
</feature>
<dbReference type="AlphaFoldDB" id="A0A9W8DSE5"/>
<evidence type="ECO:0000256" key="1">
    <source>
        <dbReference type="PROSITE-ProRule" id="PRU00024"/>
    </source>
</evidence>
<proteinExistence type="predicted"/>
<dbReference type="PANTHER" id="PTHR31560:SF0">
    <property type="entry name" value="UPF0652 PROTEIN C22H10.08"/>
    <property type="match status" value="1"/>
</dbReference>
<dbReference type="Pfam" id="PF22586">
    <property type="entry name" value="ANCHR-like_BBOX"/>
    <property type="match status" value="1"/>
</dbReference>
<sequence length="686" mass="77826">MSFSPRKPGTFSETVSTNGNSSRLRKLLEDDSADSSTLATTLDDSSENEQYTGKGGHDEDSDSNSEDNQIVPEGFCVECRDQRSYLFCKQCDEEFCEVCSAMLHRTGKRKQHDQKRLQRSDVDTEANMLDTANGTQTAVSSASSANHVGKKDDDDSDNESIDKTSEMQVETIDETAEATHDSKYSSIELLIKSGAAEFDFKHQNGRLITNGGTDFNKWITERAKYIPVRLTLNEKKYLRLIEAALNVSEYTDKIDILSYGNKNKRIVAQIKSLCAILSGLVLSSDYKAGQKLFQDKKFEDNKEFYQKIFEIGRRYKVMNPEKMRGSYGKLMYLLQDSAIPQVSEMLGFELVQPIKTVYSVLEENGMLHVLEDEDIEIATREIIATGKTRRQIQMEVKQKERALESLSRNYATADLPAEELRQCIYSIGDNHAYLRFNRDPCDRMIDYLKTYFNSKAAESDDLSLSIFYGRNGSRLSHSHQAQYRYVLQTLTLWREVLHDMFMLWYKADQDLLSKNNRYRLVDTGQGLNRVQGCPQVSKAIHTVLHRTQKSCNGWVGSSVIHLGDHNVPNALMFIDKYNQIAPILNPIVRCLEFIESAARGQVDPKVREYMDSAFGDPEHLLKLVLADFFRSAFDGSGADNFFDAGSCIDGRLTSAWNWCSQIEKKPYFPAFLLSGFVGFNGSSDAY</sequence>
<evidence type="ECO:0000313" key="5">
    <source>
        <dbReference type="Proteomes" id="UP001150538"/>
    </source>
</evidence>
<feature type="domain" description="B box-type" evidence="3">
    <location>
        <begin position="71"/>
        <end position="117"/>
    </location>
</feature>
<dbReference type="GO" id="GO:0008270">
    <property type="term" value="F:zinc ion binding"/>
    <property type="evidence" value="ECO:0007669"/>
    <property type="project" value="UniProtKB-KW"/>
</dbReference>
<dbReference type="OrthoDB" id="406045at2759"/>
<comment type="caution">
    <text evidence="4">The sequence shown here is derived from an EMBL/GenBank/DDBJ whole genome shotgun (WGS) entry which is preliminary data.</text>
</comment>
<evidence type="ECO:0000256" key="2">
    <source>
        <dbReference type="SAM" id="MobiDB-lite"/>
    </source>
</evidence>
<feature type="region of interest" description="Disordered" evidence="2">
    <location>
        <begin position="1"/>
        <end position="68"/>
    </location>
</feature>
<name>A0A9W8DSE5_9FUNG</name>
<organism evidence="4 5">
    <name type="scientific">Mycoemilia scoparia</name>
    <dbReference type="NCBI Taxonomy" id="417184"/>
    <lineage>
        <taxon>Eukaryota</taxon>
        <taxon>Fungi</taxon>
        <taxon>Fungi incertae sedis</taxon>
        <taxon>Zoopagomycota</taxon>
        <taxon>Kickxellomycotina</taxon>
        <taxon>Kickxellomycetes</taxon>
        <taxon>Kickxellales</taxon>
        <taxon>Kickxellaceae</taxon>
        <taxon>Mycoemilia</taxon>
    </lineage>
</organism>